<dbReference type="Proteomes" id="UP000789831">
    <property type="component" value="Unassembled WGS sequence"/>
</dbReference>
<proteinExistence type="predicted"/>
<dbReference type="EMBL" id="CAJVPL010001140">
    <property type="protein sequence ID" value="CAG8554906.1"/>
    <property type="molecule type" value="Genomic_DNA"/>
</dbReference>
<keyword evidence="2" id="KW-1185">Reference proteome</keyword>
<evidence type="ECO:0000313" key="1">
    <source>
        <dbReference type="EMBL" id="CAG8554906.1"/>
    </source>
</evidence>
<organism evidence="1 2">
    <name type="scientific">Ambispora gerdemannii</name>
    <dbReference type="NCBI Taxonomy" id="144530"/>
    <lineage>
        <taxon>Eukaryota</taxon>
        <taxon>Fungi</taxon>
        <taxon>Fungi incertae sedis</taxon>
        <taxon>Mucoromycota</taxon>
        <taxon>Glomeromycotina</taxon>
        <taxon>Glomeromycetes</taxon>
        <taxon>Archaeosporales</taxon>
        <taxon>Ambisporaceae</taxon>
        <taxon>Ambispora</taxon>
    </lineage>
</organism>
<comment type="caution">
    <text evidence="1">The sequence shown here is derived from an EMBL/GenBank/DDBJ whole genome shotgun (WGS) entry which is preliminary data.</text>
</comment>
<accession>A0A9N9B888</accession>
<reference evidence="1" key="1">
    <citation type="submission" date="2021-06" db="EMBL/GenBank/DDBJ databases">
        <authorList>
            <person name="Kallberg Y."/>
            <person name="Tangrot J."/>
            <person name="Rosling A."/>
        </authorList>
    </citation>
    <scope>NUCLEOTIDE SEQUENCE</scope>
    <source>
        <strain evidence="1">MT106</strain>
    </source>
</reference>
<name>A0A9N9B888_9GLOM</name>
<sequence>MLVYRTSAISFNSSLAYQLTPKPNTSAGDWFAEGNNIKPTGKFLQPVLMLMEWTKITKR</sequence>
<evidence type="ECO:0000313" key="2">
    <source>
        <dbReference type="Proteomes" id="UP000789831"/>
    </source>
</evidence>
<dbReference type="AlphaFoldDB" id="A0A9N9B888"/>
<gene>
    <name evidence="1" type="ORF">AGERDE_LOCUS6857</name>
</gene>
<protein>
    <submittedName>
        <fullName evidence="1">11497_t:CDS:1</fullName>
    </submittedName>
</protein>